<dbReference type="PANTHER" id="PTHR30136">
    <property type="entry name" value="HELIX-TURN-HELIX TRANSCRIPTIONAL REGULATOR, ICLR FAMILY"/>
    <property type="match status" value="1"/>
</dbReference>
<dbReference type="Pfam" id="PF01614">
    <property type="entry name" value="IclR_C"/>
    <property type="match status" value="1"/>
</dbReference>
<dbReference type="InterPro" id="IPR029016">
    <property type="entry name" value="GAF-like_dom_sf"/>
</dbReference>
<dbReference type="Proteomes" id="UP001589702">
    <property type="component" value="Unassembled WGS sequence"/>
</dbReference>
<keyword evidence="1" id="KW-0805">Transcription regulation</keyword>
<dbReference type="SMART" id="SM00346">
    <property type="entry name" value="HTH_ICLR"/>
    <property type="match status" value="1"/>
</dbReference>
<name>A0ABV5XZ49_ARTRM</name>
<dbReference type="RefSeq" id="WP_234752206.1">
    <property type="nucleotide sequence ID" value="NZ_BAAAWN010000001.1"/>
</dbReference>
<evidence type="ECO:0000256" key="1">
    <source>
        <dbReference type="ARBA" id="ARBA00023015"/>
    </source>
</evidence>
<dbReference type="InterPro" id="IPR050707">
    <property type="entry name" value="HTH_MetabolicPath_Reg"/>
</dbReference>
<dbReference type="SUPFAM" id="SSF55781">
    <property type="entry name" value="GAF domain-like"/>
    <property type="match status" value="1"/>
</dbReference>
<protein>
    <submittedName>
        <fullName evidence="6">IclR family transcriptional regulator</fullName>
    </submittedName>
</protein>
<keyword evidence="3" id="KW-0804">Transcription</keyword>
<dbReference type="EMBL" id="JBHMBC010000016">
    <property type="protein sequence ID" value="MFB9820016.1"/>
    <property type="molecule type" value="Genomic_DNA"/>
</dbReference>
<dbReference type="Gene3D" id="1.10.10.10">
    <property type="entry name" value="Winged helix-like DNA-binding domain superfamily/Winged helix DNA-binding domain"/>
    <property type="match status" value="1"/>
</dbReference>
<feature type="domain" description="IclR-ED" evidence="5">
    <location>
        <begin position="84"/>
        <end position="269"/>
    </location>
</feature>
<comment type="caution">
    <text evidence="6">The sequence shown here is derived from an EMBL/GenBank/DDBJ whole genome shotgun (WGS) entry which is preliminary data.</text>
</comment>
<dbReference type="InterPro" id="IPR014757">
    <property type="entry name" value="Tscrpt_reg_IclR_C"/>
</dbReference>
<gene>
    <name evidence="6" type="ORF">ACFFP1_10945</name>
</gene>
<dbReference type="PROSITE" id="PS51077">
    <property type="entry name" value="HTH_ICLR"/>
    <property type="match status" value="1"/>
</dbReference>
<dbReference type="InterPro" id="IPR005471">
    <property type="entry name" value="Tscrpt_reg_IclR_N"/>
</dbReference>
<evidence type="ECO:0000313" key="7">
    <source>
        <dbReference type="Proteomes" id="UP001589702"/>
    </source>
</evidence>
<dbReference type="InterPro" id="IPR036388">
    <property type="entry name" value="WH-like_DNA-bd_sf"/>
</dbReference>
<evidence type="ECO:0000313" key="6">
    <source>
        <dbReference type="EMBL" id="MFB9820016.1"/>
    </source>
</evidence>
<dbReference type="Pfam" id="PF09339">
    <property type="entry name" value="HTH_IclR"/>
    <property type="match status" value="1"/>
</dbReference>
<evidence type="ECO:0000256" key="2">
    <source>
        <dbReference type="ARBA" id="ARBA00023125"/>
    </source>
</evidence>
<sequence>MASTAKTADKPSTDPEAPKDLVQSVARALNIVDVVAASKEPMRAQSIASAVNLHIATTSHLLATLVHAGYLERNERTYKLAAGKILDLSSRVEEDWRPSPLALSLLQMVVEATGESAYLSAWQGRTVTVVAVEEGSHAVRVADLRVGVSGDIHARASGKALLAFGPESQLERVRSVDGELGRRTEHTITTLPEFLADLELTRSRGYALDHQEYVLGVCGMAVPIFEGSQRPRTALSITVPLHRFTNEEYFQRCLDALMEARRLDNEEGNSTQA</sequence>
<reference evidence="6 7" key="1">
    <citation type="submission" date="2024-09" db="EMBL/GenBank/DDBJ databases">
        <authorList>
            <person name="Sun Q."/>
            <person name="Mori K."/>
        </authorList>
    </citation>
    <scope>NUCLEOTIDE SEQUENCE [LARGE SCALE GENOMIC DNA]</scope>
    <source>
        <strain evidence="6 7">JCM 1334</strain>
    </source>
</reference>
<keyword evidence="2" id="KW-0238">DNA-binding</keyword>
<dbReference type="InterPro" id="IPR036390">
    <property type="entry name" value="WH_DNA-bd_sf"/>
</dbReference>
<keyword evidence="7" id="KW-1185">Reference proteome</keyword>
<organism evidence="6 7">
    <name type="scientific">Arthrobacter ramosus</name>
    <dbReference type="NCBI Taxonomy" id="1672"/>
    <lineage>
        <taxon>Bacteria</taxon>
        <taxon>Bacillati</taxon>
        <taxon>Actinomycetota</taxon>
        <taxon>Actinomycetes</taxon>
        <taxon>Micrococcales</taxon>
        <taxon>Micrococcaceae</taxon>
        <taxon>Arthrobacter</taxon>
    </lineage>
</organism>
<evidence type="ECO:0000256" key="3">
    <source>
        <dbReference type="ARBA" id="ARBA00023163"/>
    </source>
</evidence>
<proteinExistence type="predicted"/>
<dbReference type="Gene3D" id="3.30.450.40">
    <property type="match status" value="1"/>
</dbReference>
<dbReference type="PROSITE" id="PS51078">
    <property type="entry name" value="ICLR_ED"/>
    <property type="match status" value="1"/>
</dbReference>
<accession>A0ABV5XZ49</accession>
<dbReference type="SUPFAM" id="SSF46785">
    <property type="entry name" value="Winged helix' DNA-binding domain"/>
    <property type="match status" value="1"/>
</dbReference>
<dbReference type="PANTHER" id="PTHR30136:SF24">
    <property type="entry name" value="HTH-TYPE TRANSCRIPTIONAL REPRESSOR ALLR"/>
    <property type="match status" value="1"/>
</dbReference>
<evidence type="ECO:0000259" key="4">
    <source>
        <dbReference type="PROSITE" id="PS51077"/>
    </source>
</evidence>
<evidence type="ECO:0000259" key="5">
    <source>
        <dbReference type="PROSITE" id="PS51078"/>
    </source>
</evidence>
<feature type="domain" description="HTH iclR-type" evidence="4">
    <location>
        <begin position="22"/>
        <end position="82"/>
    </location>
</feature>